<reference evidence="9 10" key="1">
    <citation type="submission" date="2015-03" db="EMBL/GenBank/DDBJ databases">
        <title>Genome assembly of Sandaracinus amylolyticus DSM 53668.</title>
        <authorList>
            <person name="Sharma G."/>
            <person name="Subramanian S."/>
        </authorList>
    </citation>
    <scope>NUCLEOTIDE SEQUENCE [LARGE SCALE GENOMIC DNA]</scope>
    <source>
        <strain evidence="9 10">DSM 53668</strain>
    </source>
</reference>
<dbReference type="PANTHER" id="PTHR43671">
    <property type="entry name" value="SERINE/THREONINE-PROTEIN KINASE NEK"/>
    <property type="match status" value="1"/>
</dbReference>
<keyword evidence="9" id="KW-0723">Serine/threonine-protein kinase</keyword>
<dbReference type="SUPFAM" id="SSF56112">
    <property type="entry name" value="Protein kinase-like (PK-like)"/>
    <property type="match status" value="1"/>
</dbReference>
<dbReference type="AlphaFoldDB" id="A0A0F6SFF9"/>
<keyword evidence="3" id="KW-0547">Nucleotide-binding</keyword>
<dbReference type="PROSITE" id="PS50011">
    <property type="entry name" value="PROTEIN_KINASE_DOM"/>
    <property type="match status" value="1"/>
</dbReference>
<dbReference type="Proteomes" id="UP000034883">
    <property type="component" value="Chromosome"/>
</dbReference>
<feature type="transmembrane region" description="Helical" evidence="7">
    <location>
        <begin position="554"/>
        <end position="578"/>
    </location>
</feature>
<accession>A0A0F6SFF9</accession>
<dbReference type="STRING" id="927083.DB32_004023"/>
<keyword evidence="7" id="KW-0472">Membrane</keyword>
<feature type="compositionally biased region" description="Low complexity" evidence="6">
    <location>
        <begin position="326"/>
        <end position="336"/>
    </location>
</feature>
<keyword evidence="2" id="KW-0808">Transferase</keyword>
<feature type="compositionally biased region" description="Basic and acidic residues" evidence="6">
    <location>
        <begin position="312"/>
        <end position="324"/>
    </location>
</feature>
<evidence type="ECO:0000256" key="1">
    <source>
        <dbReference type="ARBA" id="ARBA00012513"/>
    </source>
</evidence>
<dbReference type="PROSITE" id="PS00109">
    <property type="entry name" value="PROTEIN_KINASE_TYR"/>
    <property type="match status" value="1"/>
</dbReference>
<keyword evidence="7" id="KW-0812">Transmembrane</keyword>
<dbReference type="RefSeq" id="WP_053234114.1">
    <property type="nucleotide sequence ID" value="NZ_CP011125.1"/>
</dbReference>
<dbReference type="OrthoDB" id="9801841at2"/>
<keyword evidence="10" id="KW-1185">Reference proteome</keyword>
<dbReference type="InterPro" id="IPR013229">
    <property type="entry name" value="PEGA"/>
</dbReference>
<evidence type="ECO:0000313" key="10">
    <source>
        <dbReference type="Proteomes" id="UP000034883"/>
    </source>
</evidence>
<feature type="compositionally biased region" description="Polar residues" evidence="6">
    <location>
        <begin position="434"/>
        <end position="449"/>
    </location>
</feature>
<dbReference type="Pfam" id="PF00069">
    <property type="entry name" value="Pkinase"/>
    <property type="match status" value="1"/>
</dbReference>
<sequence>MKKPIPFGKYVLLERINVGGMAEVFKAKAFGVEGFERLVAVKRILPSIAEDQEFITMFIDEAKISVQLTHANIAQIFDLGKVGESFFIAMEFVHGKDLRAIFDRARKRGETTPVPMSCYIAMKICEGLDYAHNKKDAAGRDLHLVHRDVSPQNCLISYDGETKLIDFGIAKAAGKAGRTQAGILKGKFGYMSPEQVRGLPLDRRSDIFAVGIVLYELLTGERLFVGESDFSTLEKVRNVEIMPPSTYNRRIPEELEQIVLKALAKDVDDRYQTAMDLHDDLQSFMYTSGNFFSRKDLSAYMRKAFADEIAKESAREEEYRRMEADGSLGRASSSSSGGSGLEAFADLEPIEASQPSVPVPQHTHPPQLQAQAANVSAHQPPGPRNQQKRTMTGMPAMQPPPPPPRLSGGPPPPPPPRSSTSGEMSAPPPPPPRASTSQEMSAPVQSKASQGKAPGLDMDWDEEELSTQIYDKPDGVQGALMQDLPPATAPAPSSPSRPAAGAARPYAPAHTPAPMGAPSPFDNLPSQPAPSQGPSIGPEPTAVTRKQPERRGGVSGALLGLAGMLVVGVLAAGGWFVFLRSQPGTITVTTTPSDPVVYLDGEVVQSSTSSPFVIANVEPGQHLVEVRKLGFETWATTVTIESAAQLQLPPVALVPVAGGSPATGPAVAGIAAQGTTSVPATAPATAGTGFTLSTVPAGARVFVGDRELAQRTPVQVTDLQPGTYQIRVDNGTSYAPWLTQITLGEGQVMALPPAVLTLRTVSVEITSEPSGAQVTLVRGTEERRVGRTPVTTDVDVTGAGWRVEMELGGHRDYEAELVLPQGQANAVHMATLERVERSGGGGGVRIATPRRDPESGGDSSGGGAAASEERPAAGGNGTLMVNTRPWSQVFVDGRLVGNTPQTSISLPAGRHTLLLVNSEFNIRHTVQVQIRAGETERQILTLQPGG</sequence>
<feature type="compositionally biased region" description="Pro residues" evidence="6">
    <location>
        <begin position="397"/>
        <end position="417"/>
    </location>
</feature>
<dbReference type="Pfam" id="PF08308">
    <property type="entry name" value="PEGA"/>
    <property type="match status" value="4"/>
</dbReference>
<dbReference type="PANTHER" id="PTHR43671:SF13">
    <property type="entry name" value="SERINE_THREONINE-PROTEIN KINASE NEK2"/>
    <property type="match status" value="1"/>
</dbReference>
<dbReference type="Gene3D" id="3.30.200.20">
    <property type="entry name" value="Phosphorylase Kinase, domain 1"/>
    <property type="match status" value="1"/>
</dbReference>
<proteinExistence type="predicted"/>
<evidence type="ECO:0000256" key="7">
    <source>
        <dbReference type="SAM" id="Phobius"/>
    </source>
</evidence>
<evidence type="ECO:0000256" key="5">
    <source>
        <dbReference type="ARBA" id="ARBA00022840"/>
    </source>
</evidence>
<feature type="compositionally biased region" description="Low complexity" evidence="6">
    <location>
        <begin position="496"/>
        <end position="509"/>
    </location>
</feature>
<feature type="region of interest" description="Disordered" evidence="6">
    <location>
        <begin position="354"/>
        <end position="549"/>
    </location>
</feature>
<evidence type="ECO:0000256" key="3">
    <source>
        <dbReference type="ARBA" id="ARBA00022741"/>
    </source>
</evidence>
<evidence type="ECO:0000256" key="4">
    <source>
        <dbReference type="ARBA" id="ARBA00022777"/>
    </source>
</evidence>
<keyword evidence="4 9" id="KW-0418">Kinase</keyword>
<feature type="domain" description="Protein kinase" evidence="8">
    <location>
        <begin position="10"/>
        <end position="285"/>
    </location>
</feature>
<gene>
    <name evidence="9" type="ORF">DB32_004023</name>
</gene>
<dbReference type="Gene3D" id="1.10.510.10">
    <property type="entry name" value="Transferase(Phosphotransferase) domain 1"/>
    <property type="match status" value="1"/>
</dbReference>
<evidence type="ECO:0000256" key="2">
    <source>
        <dbReference type="ARBA" id="ARBA00022679"/>
    </source>
</evidence>
<dbReference type="CDD" id="cd14014">
    <property type="entry name" value="STKc_PknB_like"/>
    <property type="match status" value="1"/>
</dbReference>
<feature type="region of interest" description="Disordered" evidence="6">
    <location>
        <begin position="312"/>
        <end position="341"/>
    </location>
</feature>
<protein>
    <recommendedName>
        <fullName evidence="1">non-specific serine/threonine protein kinase</fullName>
        <ecNumber evidence="1">2.7.11.1</ecNumber>
    </recommendedName>
</protein>
<evidence type="ECO:0000259" key="8">
    <source>
        <dbReference type="PROSITE" id="PS50011"/>
    </source>
</evidence>
<keyword evidence="7" id="KW-1133">Transmembrane helix</keyword>
<dbReference type="GO" id="GO:0004674">
    <property type="term" value="F:protein serine/threonine kinase activity"/>
    <property type="evidence" value="ECO:0007669"/>
    <property type="project" value="UniProtKB-KW"/>
</dbReference>
<dbReference type="EC" id="2.7.11.1" evidence="1"/>
<feature type="compositionally biased region" description="Polar residues" evidence="6">
    <location>
        <begin position="524"/>
        <end position="534"/>
    </location>
</feature>
<dbReference type="InterPro" id="IPR008266">
    <property type="entry name" value="Tyr_kinase_AS"/>
</dbReference>
<organism evidence="9 10">
    <name type="scientific">Sandaracinus amylolyticus</name>
    <dbReference type="NCBI Taxonomy" id="927083"/>
    <lineage>
        <taxon>Bacteria</taxon>
        <taxon>Pseudomonadati</taxon>
        <taxon>Myxococcota</taxon>
        <taxon>Polyangia</taxon>
        <taxon>Polyangiales</taxon>
        <taxon>Sandaracinaceae</taxon>
        <taxon>Sandaracinus</taxon>
    </lineage>
</organism>
<dbReference type="GO" id="GO:0005524">
    <property type="term" value="F:ATP binding"/>
    <property type="evidence" value="ECO:0007669"/>
    <property type="project" value="UniProtKB-KW"/>
</dbReference>
<dbReference type="InterPro" id="IPR000719">
    <property type="entry name" value="Prot_kinase_dom"/>
</dbReference>
<feature type="compositionally biased region" description="Polar residues" evidence="6">
    <location>
        <begin position="364"/>
        <end position="377"/>
    </location>
</feature>
<dbReference type="InterPro" id="IPR011009">
    <property type="entry name" value="Kinase-like_dom_sf"/>
</dbReference>
<name>A0A0F6SFF9_9BACT</name>
<dbReference type="EMBL" id="CP011125">
    <property type="protein sequence ID" value="AKF06874.1"/>
    <property type="molecule type" value="Genomic_DNA"/>
</dbReference>
<keyword evidence="5" id="KW-0067">ATP-binding</keyword>
<feature type="region of interest" description="Disordered" evidence="6">
    <location>
        <begin position="837"/>
        <end position="880"/>
    </location>
</feature>
<dbReference type="KEGG" id="samy:DB32_004023"/>
<evidence type="ECO:0000256" key="6">
    <source>
        <dbReference type="SAM" id="MobiDB-lite"/>
    </source>
</evidence>
<evidence type="ECO:0000313" key="9">
    <source>
        <dbReference type="EMBL" id="AKF06874.1"/>
    </source>
</evidence>
<dbReference type="InterPro" id="IPR050660">
    <property type="entry name" value="NEK_Ser/Thr_kinase"/>
</dbReference>